<evidence type="ECO:0000313" key="2">
    <source>
        <dbReference type="EMBL" id="CAD8113924.1"/>
    </source>
</evidence>
<proteinExistence type="predicted"/>
<accession>A0A8S1QF78</accession>
<sequence>MQITQDMFKWLKSLNVIQNGIPKQNGRMELDPETTSAFYNSFKMSELLDKLTGSYNQPIKTQTNPTARLYNWNIITERLHQIKVELDTEIKKLIIDGDLEMIVEVLKDIQSKFVKESTSKIENPKKIFDIETLNSAKSISSCETVLEYVIVALSQSLILKPKQSQQLLNNNFKLLTHVFIKGVKGQYIQLITLLQEIYNNMPRLIELLRDEEHQIGFFVSFLKLSIFSKDQEVVHWGLRLLGKLAYDLAQYDLLFHMYQWLLSSGLNSLIITLQRQPQLAEPLATALSQIAYYDYSQVFGQQKYFENPKSYIEFYGALIPYINCDLINYNLEQQIQIAIRLSDNQSTRDEKNVAIQFLCNAWIHYNVFMEQNMQYQQSILALLQRTSKDNSTILKTYSITQAFKLLDGLASKKVVTAVSVYKKLISILIESQNNEYMVRQFTYIIQKYPSIPIELLIDGLIRNQHPNMSDCDIYYVLSAHQNLKVQSAITMLELLIRIYNSSVLFQSALFPTIQQIIQKFIELSEFQEYMNRMTQTCLNLYVNSVRSKKTTNTLTNYQDDSVLNSQRRAQTIQLFKYIIQLRCFQMNNMIKPLLVGAHLELRSIENRDNKGIIQLLQMLGDPNTIVDEYVTKDQQMTSQLFLEKKMQQMEGSQSQALEDQYLQKNKKLFEKEEDLVKSLLLEEKNETKNLQITKKKKRNYDFDEFQCVYEEGELAYKPQDVVLIDYSFEEDVDRESMNIAIKHFSKTFRYLFNKYASTPQEAAKNRLRSLDQSQLELRSSDIVKILQDYEIFNFSTYEEIINLIATVNHKFNLFSLSSQIRQQPQDNQTDKQSSISATTSRTVNYKLDFENFKKFLIQFAVIIFGRPPKDFRKMPSGHVLVEFFKYFSFIARRRNDNHLIFDDPDGVTTVADKSTIQKWNAQLLQNPNIEVPTETRLKKVQIERVSSHYQMRDVMKNLNKSYLTCFEIVNELIQSKFKTNIVEPTFKINLIYEVKPIAAKGVHSDLRIDPLVEKQEQLKNSLSLLPIEKQEIMNRSLDLSQLSEEKIINKSIVEKIVSMQEEALKKELKDIKWQKRKDYLDKQQDKIQQFKEKKEEIRFSESQVIGEQLREQKPKHINYMNNLKKEFRKNQSEVIIKNIFTQQDERKDSPKKQIDKLKQQSQQLQSQQQQTQQQQSQQQKQQQQEKKITKEEKAELRFKARTAEMAAHYKTSLEKKERLNEKFQNFYKDPKVQAEFKHFRSSGSVAFNHYLKYSDAWNYSSKKIVLQGWLDFSNAFNLIQVFNEEQLIKVFTNTLKQKNYVAHREAVQKNLKYQDETGLTYFEFEYMLLKIAIMGQEYFNAIQSGKKLEDNLKQLIIYKEKQSKKPKIKHKYVEMLEDNMNKTTSFTLAACLAYLDIPQNKDLFAGKLRSIEGDDIIEETRPKHQSVDLSSLKKKQGLPDSPQLKKSNKWSEPGTHGKSKAEKKSTTDSPLKLPYLPKDAKSKELIEITKKWEEQRKKK</sequence>
<name>A0A8S1QF78_PARPR</name>
<feature type="region of interest" description="Disordered" evidence="1">
    <location>
        <begin position="1141"/>
        <end position="1188"/>
    </location>
</feature>
<organism evidence="2 3">
    <name type="scientific">Paramecium primaurelia</name>
    <dbReference type="NCBI Taxonomy" id="5886"/>
    <lineage>
        <taxon>Eukaryota</taxon>
        <taxon>Sar</taxon>
        <taxon>Alveolata</taxon>
        <taxon>Ciliophora</taxon>
        <taxon>Intramacronucleata</taxon>
        <taxon>Oligohymenophorea</taxon>
        <taxon>Peniculida</taxon>
        <taxon>Parameciidae</taxon>
        <taxon>Paramecium</taxon>
    </lineage>
</organism>
<reference evidence="2" key="1">
    <citation type="submission" date="2021-01" db="EMBL/GenBank/DDBJ databases">
        <authorList>
            <consortium name="Genoscope - CEA"/>
            <person name="William W."/>
        </authorList>
    </citation>
    <scope>NUCLEOTIDE SEQUENCE</scope>
</reference>
<protein>
    <submittedName>
        <fullName evidence="2">Uncharacterized protein</fullName>
    </submittedName>
</protein>
<dbReference type="EMBL" id="CAJJDM010000162">
    <property type="protein sequence ID" value="CAD8113924.1"/>
    <property type="molecule type" value="Genomic_DNA"/>
</dbReference>
<evidence type="ECO:0000256" key="1">
    <source>
        <dbReference type="SAM" id="MobiDB-lite"/>
    </source>
</evidence>
<evidence type="ECO:0000313" key="3">
    <source>
        <dbReference type="Proteomes" id="UP000688137"/>
    </source>
</evidence>
<dbReference type="Proteomes" id="UP000688137">
    <property type="component" value="Unassembled WGS sequence"/>
</dbReference>
<comment type="caution">
    <text evidence="2">The sequence shown here is derived from an EMBL/GenBank/DDBJ whole genome shotgun (WGS) entry which is preliminary data.</text>
</comment>
<feature type="compositionally biased region" description="Low complexity" evidence="1">
    <location>
        <begin position="1159"/>
        <end position="1182"/>
    </location>
</feature>
<gene>
    <name evidence="2" type="ORF">PPRIM_AZ9-3.1.T1570059</name>
</gene>
<keyword evidence="3" id="KW-1185">Reference proteome</keyword>
<feature type="compositionally biased region" description="Basic and acidic residues" evidence="1">
    <location>
        <begin position="1143"/>
        <end position="1158"/>
    </location>
</feature>
<feature type="region of interest" description="Disordered" evidence="1">
    <location>
        <begin position="1422"/>
        <end position="1476"/>
    </location>
</feature>